<proteinExistence type="predicted"/>
<keyword evidence="3" id="KW-1185">Reference proteome</keyword>
<protein>
    <recommendedName>
        <fullName evidence="4">PA-phosphatase</fullName>
    </recommendedName>
</protein>
<reference evidence="2 3" key="1">
    <citation type="submission" date="2023-07" db="EMBL/GenBank/DDBJ databases">
        <title>Sorghum-associated microbial communities from plants grown in Nebraska, USA.</title>
        <authorList>
            <person name="Schachtman D."/>
        </authorList>
    </citation>
    <scope>NUCLEOTIDE SEQUENCE [LARGE SCALE GENOMIC DNA]</scope>
    <source>
        <strain evidence="2 3">BE310</strain>
    </source>
</reference>
<evidence type="ECO:0000256" key="1">
    <source>
        <dbReference type="SAM" id="SignalP"/>
    </source>
</evidence>
<dbReference type="Gene3D" id="1.10.606.20">
    <property type="match status" value="1"/>
</dbReference>
<dbReference type="InterPro" id="IPR052559">
    <property type="entry name" value="V-haloperoxidase"/>
</dbReference>
<dbReference type="SUPFAM" id="SSF48317">
    <property type="entry name" value="Acid phosphatase/Vanadium-dependent haloperoxidase"/>
    <property type="match status" value="1"/>
</dbReference>
<feature type="chain" id="PRO_5045528487" description="PA-phosphatase" evidence="1">
    <location>
        <begin position="23"/>
        <end position="398"/>
    </location>
</feature>
<keyword evidence="1" id="KW-0732">Signal</keyword>
<organism evidence="2 3">
    <name type="scientific">Pelomonas aquatica</name>
    <dbReference type="NCBI Taxonomy" id="431058"/>
    <lineage>
        <taxon>Bacteria</taxon>
        <taxon>Pseudomonadati</taxon>
        <taxon>Pseudomonadota</taxon>
        <taxon>Betaproteobacteria</taxon>
        <taxon>Burkholderiales</taxon>
        <taxon>Sphaerotilaceae</taxon>
        <taxon>Roseateles</taxon>
    </lineage>
</organism>
<dbReference type="Proteomes" id="UP001180536">
    <property type="component" value="Unassembled WGS sequence"/>
</dbReference>
<dbReference type="CDD" id="cd03398">
    <property type="entry name" value="PAP2_haloperoxidase"/>
    <property type="match status" value="1"/>
</dbReference>
<comment type="caution">
    <text evidence="2">The sequence shown here is derived from an EMBL/GenBank/DDBJ whole genome shotgun (WGS) entry which is preliminary data.</text>
</comment>
<dbReference type="EMBL" id="JAVDXQ010000001">
    <property type="protein sequence ID" value="MDR7295662.1"/>
    <property type="molecule type" value="Genomic_DNA"/>
</dbReference>
<sequence length="398" mass="42386">MKPKLPAILVVLAALSAPAARADAVTDWNERSCDAVVAAGLPAQPANRIMAIAHTAALQAAEGVASDGAVQDKRVAMEAAIAAAHRTALLKLLPVQQPLIDGAYQAAMAALPDGAAKTAGTRAGDQAVATLIAQREDDGAATQEAYRPFTTPGRYVPTTVPAVPQWSQRRPWVMPSGNAFRPGPPPPLASERWARDFNETRTLGARTSSQRSAEQTEIARFWETTVPPIYHMLARGLAQQPGRDLLRNARLFVALTQGMDDAMIAVFDAKYHHAAWRPITAIRNADQDGNAATPQDPSWQPLLATPMHPEYPCAHCVQSGVVAAVLQAEMARGAATPLRTRSASANGAERGWATLDDFVREVGNARVYGGMHFRFSTEAGAELGRRIGALAAARHLGD</sequence>
<dbReference type="InterPro" id="IPR036938">
    <property type="entry name" value="PAP2/HPO_sf"/>
</dbReference>
<evidence type="ECO:0008006" key="4">
    <source>
        <dbReference type="Google" id="ProtNLM"/>
    </source>
</evidence>
<feature type="signal peptide" evidence="1">
    <location>
        <begin position="1"/>
        <end position="22"/>
    </location>
</feature>
<accession>A0ABU1Z4X1</accession>
<dbReference type="PANTHER" id="PTHR34599">
    <property type="entry name" value="PEROXIDASE-RELATED"/>
    <property type="match status" value="1"/>
</dbReference>
<dbReference type="RefSeq" id="WP_310342280.1">
    <property type="nucleotide sequence ID" value="NZ_JAVDXQ010000001.1"/>
</dbReference>
<evidence type="ECO:0000313" key="2">
    <source>
        <dbReference type="EMBL" id="MDR7295662.1"/>
    </source>
</evidence>
<evidence type="ECO:0000313" key="3">
    <source>
        <dbReference type="Proteomes" id="UP001180536"/>
    </source>
</evidence>
<name>A0ABU1Z4X1_9BURK</name>
<dbReference type="PANTHER" id="PTHR34599:SF1">
    <property type="entry name" value="PHOSPHATIDIC ACID PHOSPHATASE TYPE 2_HALOPEROXIDASE DOMAIN-CONTAINING PROTEIN"/>
    <property type="match status" value="1"/>
</dbReference>
<gene>
    <name evidence="2" type="ORF">J2X16_000983</name>
</gene>